<proteinExistence type="predicted"/>
<reference evidence="3" key="1">
    <citation type="submission" date="2016-06" db="UniProtKB">
        <authorList>
            <consortium name="WormBaseParasite"/>
        </authorList>
    </citation>
    <scope>IDENTIFICATION</scope>
</reference>
<organism evidence="3">
    <name type="scientific">Gongylonema pulchrum</name>
    <dbReference type="NCBI Taxonomy" id="637853"/>
    <lineage>
        <taxon>Eukaryota</taxon>
        <taxon>Metazoa</taxon>
        <taxon>Ecdysozoa</taxon>
        <taxon>Nematoda</taxon>
        <taxon>Chromadorea</taxon>
        <taxon>Rhabditida</taxon>
        <taxon>Spirurina</taxon>
        <taxon>Spiruromorpha</taxon>
        <taxon>Spiruroidea</taxon>
        <taxon>Gongylonematidae</taxon>
        <taxon>Gongylonema</taxon>
    </lineage>
</organism>
<dbReference type="EMBL" id="UYRT01083583">
    <property type="protein sequence ID" value="VDN27649.1"/>
    <property type="molecule type" value="Genomic_DNA"/>
</dbReference>
<name>A0A183E5S9_9BILA</name>
<reference evidence="1 2" key="2">
    <citation type="submission" date="2018-11" db="EMBL/GenBank/DDBJ databases">
        <authorList>
            <consortium name="Pathogen Informatics"/>
        </authorList>
    </citation>
    <scope>NUCLEOTIDE SEQUENCE [LARGE SCALE GENOMIC DNA]</scope>
</reference>
<keyword evidence="2" id="KW-1185">Reference proteome</keyword>
<evidence type="ECO:0000313" key="3">
    <source>
        <dbReference type="WBParaSite" id="GPUH_0001634201-mRNA-1"/>
    </source>
</evidence>
<dbReference type="Proteomes" id="UP000271098">
    <property type="component" value="Unassembled WGS sequence"/>
</dbReference>
<dbReference type="WBParaSite" id="GPUH_0001634201-mRNA-1">
    <property type="protein sequence ID" value="GPUH_0001634201-mRNA-1"/>
    <property type="gene ID" value="GPUH_0001634201"/>
</dbReference>
<evidence type="ECO:0000313" key="2">
    <source>
        <dbReference type="Proteomes" id="UP000271098"/>
    </source>
</evidence>
<evidence type="ECO:0000313" key="1">
    <source>
        <dbReference type="EMBL" id="VDN27649.1"/>
    </source>
</evidence>
<protein>
    <submittedName>
        <fullName evidence="3">Ovule protein</fullName>
    </submittedName>
</protein>
<accession>A0A183E5S9</accession>
<gene>
    <name evidence="1" type="ORF">GPUH_LOCUS16320</name>
</gene>
<sequence>MGFNMAAAEGQNRVEWKRCQINVFHQSSEPVQNYKEQLIMQRNHNFFRLVDKRSRRDLNMATPGMR</sequence>
<dbReference type="AlphaFoldDB" id="A0A183E5S9"/>